<keyword evidence="7" id="KW-1185">Reference proteome</keyword>
<dbReference type="PROSITE" id="PS00518">
    <property type="entry name" value="ZF_RING_1"/>
    <property type="match status" value="1"/>
</dbReference>
<dbReference type="Proteomes" id="UP000604046">
    <property type="component" value="Unassembled WGS sequence"/>
</dbReference>
<sequence>MCWLCLRMNSDQLRLKNPHCRHGLCRYCLLTRRMLPLPQNSSVVCPLCHLTSDEPMNSSEDDKGFRILSLDGGGVRGLIEVLVLKRLEEVFAPLKCGRSNRHGPSERNPFVSPGGVAGDHGQGHFFSQPCAKSIPPSPMYETRRFEDALKTLLGNDDHMSSFSGDAPPYVFCAIHILD</sequence>
<evidence type="ECO:0000256" key="2">
    <source>
        <dbReference type="ARBA" id="ARBA00022771"/>
    </source>
</evidence>
<evidence type="ECO:0000313" key="6">
    <source>
        <dbReference type="EMBL" id="CAE7251093.1"/>
    </source>
</evidence>
<dbReference type="EMBL" id="CAJNDS010001191">
    <property type="protein sequence ID" value="CAE7251093.1"/>
    <property type="molecule type" value="Genomic_DNA"/>
</dbReference>
<comment type="caution">
    <text evidence="6">The sequence shown here is derived from an EMBL/GenBank/DDBJ whole genome shotgun (WGS) entry which is preliminary data.</text>
</comment>
<reference evidence="6" key="1">
    <citation type="submission" date="2021-02" db="EMBL/GenBank/DDBJ databases">
        <authorList>
            <person name="Dougan E. K."/>
            <person name="Rhodes N."/>
            <person name="Thang M."/>
            <person name="Chan C."/>
        </authorList>
    </citation>
    <scope>NUCLEOTIDE SEQUENCE</scope>
</reference>
<keyword evidence="3" id="KW-0862">Zinc</keyword>
<keyword evidence="1" id="KW-0479">Metal-binding</keyword>
<organism evidence="6 7">
    <name type="scientific">Symbiodinium natans</name>
    <dbReference type="NCBI Taxonomy" id="878477"/>
    <lineage>
        <taxon>Eukaryota</taxon>
        <taxon>Sar</taxon>
        <taxon>Alveolata</taxon>
        <taxon>Dinophyceae</taxon>
        <taxon>Suessiales</taxon>
        <taxon>Symbiodiniaceae</taxon>
        <taxon>Symbiodinium</taxon>
    </lineage>
</organism>
<evidence type="ECO:0000256" key="3">
    <source>
        <dbReference type="ARBA" id="ARBA00022833"/>
    </source>
</evidence>
<dbReference type="InterPro" id="IPR001841">
    <property type="entry name" value="Znf_RING"/>
</dbReference>
<protein>
    <recommendedName>
        <fullName evidence="5">RING-type domain-containing protein</fullName>
    </recommendedName>
</protein>
<keyword evidence="2 4" id="KW-0863">Zinc-finger</keyword>
<evidence type="ECO:0000313" key="7">
    <source>
        <dbReference type="Proteomes" id="UP000604046"/>
    </source>
</evidence>
<dbReference type="SUPFAM" id="SSF57850">
    <property type="entry name" value="RING/U-box"/>
    <property type="match status" value="1"/>
</dbReference>
<accession>A0A812LW95</accession>
<evidence type="ECO:0000256" key="4">
    <source>
        <dbReference type="PROSITE-ProRule" id="PRU00175"/>
    </source>
</evidence>
<dbReference type="Gene3D" id="3.40.1090.10">
    <property type="entry name" value="Cytosolic phospholipase A2 catalytic domain"/>
    <property type="match status" value="1"/>
</dbReference>
<feature type="domain" description="RING-type" evidence="5">
    <location>
        <begin position="2"/>
        <end position="49"/>
    </location>
</feature>
<dbReference type="GO" id="GO:0008270">
    <property type="term" value="F:zinc ion binding"/>
    <property type="evidence" value="ECO:0007669"/>
    <property type="project" value="UniProtKB-KW"/>
</dbReference>
<evidence type="ECO:0000256" key="1">
    <source>
        <dbReference type="ARBA" id="ARBA00022723"/>
    </source>
</evidence>
<dbReference type="InterPro" id="IPR017907">
    <property type="entry name" value="Znf_RING_CS"/>
</dbReference>
<proteinExistence type="predicted"/>
<dbReference type="OrthoDB" id="630895at2759"/>
<dbReference type="PROSITE" id="PS50089">
    <property type="entry name" value="ZF_RING_2"/>
    <property type="match status" value="1"/>
</dbReference>
<gene>
    <name evidence="6" type="ORF">SNAT2548_LOCUS12399</name>
</gene>
<evidence type="ECO:0000259" key="5">
    <source>
        <dbReference type="PROSITE" id="PS50089"/>
    </source>
</evidence>
<dbReference type="SUPFAM" id="SSF52151">
    <property type="entry name" value="FabD/lysophospholipase-like"/>
    <property type="match status" value="1"/>
</dbReference>
<dbReference type="InterPro" id="IPR016035">
    <property type="entry name" value="Acyl_Trfase/lysoPLipase"/>
</dbReference>
<dbReference type="AlphaFoldDB" id="A0A812LW95"/>
<name>A0A812LW95_9DINO</name>